<dbReference type="Proteomes" id="UP000243528">
    <property type="component" value="Unassembled WGS sequence"/>
</dbReference>
<comment type="caution">
    <text evidence="2">The sequence shown here is derived from an EMBL/GenBank/DDBJ whole genome shotgun (WGS) entry which is preliminary data.</text>
</comment>
<accession>A0A2P8E531</accession>
<dbReference type="InterPro" id="IPR034139">
    <property type="entry name" value="TOPRIM_OLD"/>
</dbReference>
<dbReference type="RefSeq" id="WP_205740823.1">
    <property type="nucleotide sequence ID" value="NZ_PYGE01000005.1"/>
</dbReference>
<dbReference type="AlphaFoldDB" id="A0A2P8E531"/>
<organism evidence="2 3">
    <name type="scientific">Haloactinopolyspora alba</name>
    <dbReference type="NCBI Taxonomy" id="648780"/>
    <lineage>
        <taxon>Bacteria</taxon>
        <taxon>Bacillati</taxon>
        <taxon>Actinomycetota</taxon>
        <taxon>Actinomycetes</taxon>
        <taxon>Jiangellales</taxon>
        <taxon>Jiangellaceae</taxon>
        <taxon>Haloactinopolyspora</taxon>
    </lineage>
</organism>
<sequence length="191" mass="20595">MDIDLAVTTVVLVEGESDRSALESLAARRGRDLAGDGVAVVAMGGATNVGHYLRHFGPAGRGLEVAGLYDEAEERFFRNGLASAGLGDVSTRGELEALGFFVCVRDLEDELIRAVGVATVLELVADEGELSSFRVLQNQPAHRGRNTHDQLRRFIGTRAGRKIRYGRLLAEAVDLDRVPASLDGVLEQLPR</sequence>
<evidence type="ECO:0000313" key="2">
    <source>
        <dbReference type="EMBL" id="PSL04584.1"/>
    </source>
</evidence>
<evidence type="ECO:0000313" key="3">
    <source>
        <dbReference type="Proteomes" id="UP000243528"/>
    </source>
</evidence>
<keyword evidence="3" id="KW-1185">Reference proteome</keyword>
<gene>
    <name evidence="2" type="ORF">CLV30_10547</name>
</gene>
<feature type="domain" description="OLD protein-like TOPRIM" evidence="1">
    <location>
        <begin position="9"/>
        <end position="56"/>
    </location>
</feature>
<dbReference type="EMBL" id="PYGE01000005">
    <property type="protein sequence ID" value="PSL04584.1"/>
    <property type="molecule type" value="Genomic_DNA"/>
</dbReference>
<proteinExistence type="predicted"/>
<name>A0A2P8E531_9ACTN</name>
<protein>
    <recommendedName>
        <fullName evidence="1">OLD protein-like TOPRIM domain-containing protein</fullName>
    </recommendedName>
</protein>
<reference evidence="2 3" key="1">
    <citation type="submission" date="2018-03" db="EMBL/GenBank/DDBJ databases">
        <title>Genomic Encyclopedia of Archaeal and Bacterial Type Strains, Phase II (KMG-II): from individual species to whole genera.</title>
        <authorList>
            <person name="Goeker M."/>
        </authorList>
    </citation>
    <scope>NUCLEOTIDE SEQUENCE [LARGE SCALE GENOMIC DNA]</scope>
    <source>
        <strain evidence="2 3">DSM 45211</strain>
    </source>
</reference>
<dbReference type="Pfam" id="PF20469">
    <property type="entry name" value="OLD-like_TOPRIM"/>
    <property type="match status" value="1"/>
</dbReference>
<evidence type="ECO:0000259" key="1">
    <source>
        <dbReference type="Pfam" id="PF20469"/>
    </source>
</evidence>